<sequence length="101" mass="11338">MNRSLGTTTPRPESEDVATSTKETYSLKLTTEAVVSRNETLVKSLRCRSSDDCGPDTYCELRSGVCRCAPGFEGEPPSIPCTGNYLFFYLNISITYWFKLY</sequence>
<evidence type="ECO:0000256" key="1">
    <source>
        <dbReference type="SAM" id="MobiDB-lite"/>
    </source>
</evidence>
<dbReference type="AlphaFoldDB" id="A0A183DHK7"/>
<dbReference type="EMBL" id="UYRT01023205">
    <property type="protein sequence ID" value="VDK61200.1"/>
    <property type="molecule type" value="Genomic_DNA"/>
</dbReference>
<evidence type="ECO:0000313" key="2">
    <source>
        <dbReference type="EMBL" id="VDK61200.1"/>
    </source>
</evidence>
<accession>A0A183DHK7</accession>
<dbReference type="Proteomes" id="UP000271098">
    <property type="component" value="Unassembled WGS sequence"/>
</dbReference>
<feature type="region of interest" description="Disordered" evidence="1">
    <location>
        <begin position="1"/>
        <end position="22"/>
    </location>
</feature>
<evidence type="ECO:0000313" key="4">
    <source>
        <dbReference type="WBParaSite" id="GPUH_0000820701-mRNA-1"/>
    </source>
</evidence>
<reference evidence="4" key="1">
    <citation type="submission" date="2016-06" db="UniProtKB">
        <authorList>
            <consortium name="WormBaseParasite"/>
        </authorList>
    </citation>
    <scope>IDENTIFICATION</scope>
</reference>
<keyword evidence="3" id="KW-1185">Reference proteome</keyword>
<reference evidence="2 3" key="2">
    <citation type="submission" date="2018-11" db="EMBL/GenBank/DDBJ databases">
        <authorList>
            <consortium name="Pathogen Informatics"/>
        </authorList>
    </citation>
    <scope>NUCLEOTIDE SEQUENCE [LARGE SCALE GENOMIC DNA]</scope>
</reference>
<organism evidence="4">
    <name type="scientific">Gongylonema pulchrum</name>
    <dbReference type="NCBI Taxonomy" id="637853"/>
    <lineage>
        <taxon>Eukaryota</taxon>
        <taxon>Metazoa</taxon>
        <taxon>Ecdysozoa</taxon>
        <taxon>Nematoda</taxon>
        <taxon>Chromadorea</taxon>
        <taxon>Rhabditida</taxon>
        <taxon>Spirurina</taxon>
        <taxon>Spiruromorpha</taxon>
        <taxon>Spiruroidea</taxon>
        <taxon>Gongylonematidae</taxon>
        <taxon>Gongylonema</taxon>
    </lineage>
</organism>
<protein>
    <submittedName>
        <fullName evidence="4">EGF-like domain-containing protein</fullName>
    </submittedName>
</protein>
<gene>
    <name evidence="2" type="ORF">GPUH_LOCUS8198</name>
</gene>
<dbReference type="WBParaSite" id="GPUH_0000820701-mRNA-1">
    <property type="protein sequence ID" value="GPUH_0000820701-mRNA-1"/>
    <property type="gene ID" value="GPUH_0000820701"/>
</dbReference>
<evidence type="ECO:0000313" key="3">
    <source>
        <dbReference type="Proteomes" id="UP000271098"/>
    </source>
</evidence>
<proteinExistence type="predicted"/>
<name>A0A183DHK7_9BILA</name>